<gene>
    <name evidence="10" type="ORF">PSI22_12100</name>
</gene>
<dbReference type="InterPro" id="IPR003439">
    <property type="entry name" value="ABC_transporter-like_ATP-bd"/>
</dbReference>
<feature type="transmembrane region" description="Helical" evidence="7">
    <location>
        <begin position="48"/>
        <end position="66"/>
    </location>
</feature>
<dbReference type="NCBIfam" id="TIGR01194">
    <property type="entry name" value="cyc_pep_trnsptr"/>
    <property type="match status" value="1"/>
</dbReference>
<dbReference type="RefSeq" id="WP_273579964.1">
    <property type="nucleotide sequence ID" value="NZ_JAQRFO010000024.1"/>
</dbReference>
<feature type="transmembrane region" description="Helical" evidence="7">
    <location>
        <begin position="121"/>
        <end position="142"/>
    </location>
</feature>
<feature type="domain" description="ABC transmembrane type-1" evidence="9">
    <location>
        <begin position="13"/>
        <end position="290"/>
    </location>
</feature>
<sequence>MTLIAYLYRQSWILLLLSTISALISGFAGASVVSTISKGITETIELNSFLWSFFGICILFFITKTLSEVILSHLTQATIYSLRLSLSAKILRAPYKKLNKLGRHGLLAVLTKDVDVFIQSFMLAPTAFGNITLIFACFGYLAWISWQLFVILILLCLVMMYVFYLLEKRPIRLMTEMRDQVDRLYLNFQSLIDGSKELQLNTQKGDAFIDKVISPGARKFKEICIKATTGYAWVLNASSIAFYMIIGIMVFVVPIWLPQDPASLVTVTLVVLFLAGPISEVVGAIPELREAEISLNKMRQLDSDLDEGQENQSVQGDTPNPFLSEKPLVLELKDIVHHYTTDKEDRQFMLGPLSLKISQGEIVFIVGGNGSGKTTLAMMLVGLFEQESGSIWLNGVKMDASNNVHYRQFFSAVFSNYHLFDQLLNTGTDVTEKATHYIQALNMGHKVKIIDGKFSTTDLSAGQRKRLALVAAYLEDRPLYLFDEWAADQDPVFKRLFYTELLPELRSRGKTVIVISHDDAYFNIAERVIKLEDGNIKEINNHNHETITELKQITTLNK</sequence>
<feature type="transmembrane region" description="Helical" evidence="7">
    <location>
        <begin position="148"/>
        <end position="166"/>
    </location>
</feature>
<feature type="domain" description="ABC transporter" evidence="8">
    <location>
        <begin position="330"/>
        <end position="558"/>
    </location>
</feature>
<dbReference type="InterPro" id="IPR017871">
    <property type="entry name" value="ABC_transporter-like_CS"/>
</dbReference>
<evidence type="ECO:0000313" key="10">
    <source>
        <dbReference type="EMBL" id="MDC9622355.1"/>
    </source>
</evidence>
<dbReference type="SUPFAM" id="SSF90123">
    <property type="entry name" value="ABC transporter transmembrane region"/>
    <property type="match status" value="1"/>
</dbReference>
<evidence type="ECO:0000256" key="1">
    <source>
        <dbReference type="ARBA" id="ARBA00004651"/>
    </source>
</evidence>
<evidence type="ECO:0000259" key="8">
    <source>
        <dbReference type="PROSITE" id="PS50893"/>
    </source>
</evidence>
<dbReference type="Gene3D" id="3.40.50.300">
    <property type="entry name" value="P-loop containing nucleotide triphosphate hydrolases"/>
    <property type="match status" value="1"/>
</dbReference>
<name>A0ABT5M3V4_9GAMM</name>
<evidence type="ECO:0000256" key="2">
    <source>
        <dbReference type="ARBA" id="ARBA00022692"/>
    </source>
</evidence>
<evidence type="ECO:0000313" key="11">
    <source>
        <dbReference type="Proteomes" id="UP001214757"/>
    </source>
</evidence>
<evidence type="ECO:0000256" key="6">
    <source>
        <dbReference type="ARBA" id="ARBA00023136"/>
    </source>
</evidence>
<dbReference type="SMART" id="SM00382">
    <property type="entry name" value="AAA"/>
    <property type="match status" value="1"/>
</dbReference>
<dbReference type="InterPro" id="IPR027417">
    <property type="entry name" value="P-loop_NTPase"/>
</dbReference>
<dbReference type="InterPro" id="IPR011527">
    <property type="entry name" value="ABC1_TM_dom"/>
</dbReference>
<keyword evidence="5 7" id="KW-1133">Transmembrane helix</keyword>
<reference evidence="10 11" key="1">
    <citation type="submission" date="2023-02" db="EMBL/GenBank/DDBJ databases">
        <title>Entomopathogenic bacteria.</title>
        <authorList>
            <person name="Machado R.A."/>
        </authorList>
    </citation>
    <scope>NUCLEOTIDE SEQUENCE [LARGE SCALE GENOMIC DNA]</scope>
    <source>
        <strain evidence="10 11">XENO-7</strain>
    </source>
</reference>
<dbReference type="PANTHER" id="PTHR24221:SF654">
    <property type="entry name" value="ATP-BINDING CASSETTE SUB-FAMILY B MEMBER 6"/>
    <property type="match status" value="1"/>
</dbReference>
<dbReference type="Proteomes" id="UP001214757">
    <property type="component" value="Unassembled WGS sequence"/>
</dbReference>
<evidence type="ECO:0000256" key="3">
    <source>
        <dbReference type="ARBA" id="ARBA00022741"/>
    </source>
</evidence>
<keyword evidence="2 7" id="KW-0812">Transmembrane</keyword>
<accession>A0ABT5M3V4</accession>
<dbReference type="InterPro" id="IPR005898">
    <property type="entry name" value="Cyc_pep_transpt_SyrD/YojI"/>
</dbReference>
<comment type="caution">
    <text evidence="10">The sequence shown here is derived from an EMBL/GenBank/DDBJ whole genome shotgun (WGS) entry which is preliminary data.</text>
</comment>
<evidence type="ECO:0000256" key="4">
    <source>
        <dbReference type="ARBA" id="ARBA00022840"/>
    </source>
</evidence>
<feature type="transmembrane region" description="Helical" evidence="7">
    <location>
        <begin position="231"/>
        <end position="257"/>
    </location>
</feature>
<dbReference type="EMBL" id="JAQRFO010000024">
    <property type="protein sequence ID" value="MDC9622355.1"/>
    <property type="molecule type" value="Genomic_DNA"/>
</dbReference>
<keyword evidence="6 7" id="KW-0472">Membrane</keyword>
<keyword evidence="4" id="KW-0067">ATP-binding</keyword>
<dbReference type="Pfam" id="PF00664">
    <property type="entry name" value="ABC_membrane"/>
    <property type="match status" value="1"/>
</dbReference>
<dbReference type="Gene3D" id="1.20.1560.10">
    <property type="entry name" value="ABC transporter type 1, transmembrane domain"/>
    <property type="match status" value="1"/>
</dbReference>
<organism evidence="10 11">
    <name type="scientific">Xenorhabdus aichiensis</name>
    <dbReference type="NCBI Taxonomy" id="3025874"/>
    <lineage>
        <taxon>Bacteria</taxon>
        <taxon>Pseudomonadati</taxon>
        <taxon>Pseudomonadota</taxon>
        <taxon>Gammaproteobacteria</taxon>
        <taxon>Enterobacterales</taxon>
        <taxon>Morganellaceae</taxon>
        <taxon>Xenorhabdus</taxon>
    </lineage>
</organism>
<dbReference type="InterPro" id="IPR039421">
    <property type="entry name" value="Type_1_exporter"/>
</dbReference>
<dbReference type="PROSITE" id="PS50893">
    <property type="entry name" value="ABC_TRANSPORTER_2"/>
    <property type="match status" value="1"/>
</dbReference>
<dbReference type="PROSITE" id="PS50929">
    <property type="entry name" value="ABC_TM1F"/>
    <property type="match status" value="1"/>
</dbReference>
<feature type="transmembrane region" description="Helical" evidence="7">
    <location>
        <begin position="263"/>
        <end position="285"/>
    </location>
</feature>
<comment type="subcellular location">
    <subcellularLocation>
        <location evidence="1">Cell membrane</location>
        <topology evidence="1">Multi-pass membrane protein</topology>
    </subcellularLocation>
</comment>
<feature type="transmembrane region" description="Helical" evidence="7">
    <location>
        <begin position="12"/>
        <end position="36"/>
    </location>
</feature>
<evidence type="ECO:0000256" key="7">
    <source>
        <dbReference type="SAM" id="Phobius"/>
    </source>
</evidence>
<protein>
    <submittedName>
        <fullName evidence="10">Cyclic peptide export ABC transporter</fullName>
    </submittedName>
</protein>
<dbReference type="Pfam" id="PF00005">
    <property type="entry name" value="ABC_tran"/>
    <property type="match status" value="1"/>
</dbReference>
<dbReference type="PANTHER" id="PTHR24221">
    <property type="entry name" value="ATP-BINDING CASSETTE SUB-FAMILY B"/>
    <property type="match status" value="1"/>
</dbReference>
<dbReference type="InterPro" id="IPR003593">
    <property type="entry name" value="AAA+_ATPase"/>
</dbReference>
<dbReference type="InterPro" id="IPR036640">
    <property type="entry name" value="ABC1_TM_sf"/>
</dbReference>
<keyword evidence="11" id="KW-1185">Reference proteome</keyword>
<proteinExistence type="predicted"/>
<keyword evidence="3" id="KW-0547">Nucleotide-binding</keyword>
<evidence type="ECO:0000259" key="9">
    <source>
        <dbReference type="PROSITE" id="PS50929"/>
    </source>
</evidence>
<dbReference type="PROSITE" id="PS00211">
    <property type="entry name" value="ABC_TRANSPORTER_1"/>
    <property type="match status" value="1"/>
</dbReference>
<evidence type="ECO:0000256" key="5">
    <source>
        <dbReference type="ARBA" id="ARBA00022989"/>
    </source>
</evidence>
<dbReference type="SUPFAM" id="SSF52540">
    <property type="entry name" value="P-loop containing nucleoside triphosphate hydrolases"/>
    <property type="match status" value="1"/>
</dbReference>